<reference evidence="4 5" key="1">
    <citation type="journal article" date="2012" name="Stand. Genomic Sci.">
        <title>Complete genome sequence of Marinomonas posidonica type strain (IVIA-Po-181(T)).</title>
        <authorList>
            <person name="Lucas-Elio P."/>
            <person name="Goodwin L."/>
            <person name="Woyke T."/>
            <person name="Pitluck S."/>
            <person name="Nolan M."/>
            <person name="Kyrpides N.C."/>
            <person name="Detter J.C."/>
            <person name="Copeland A."/>
            <person name="Lu M."/>
            <person name="Bruce D."/>
            <person name="Detter C."/>
            <person name="Tapia R."/>
            <person name="Han S."/>
            <person name="Land M.L."/>
            <person name="Ivanova N."/>
            <person name="Mikhailova N."/>
            <person name="Johnston A.W."/>
            <person name="Sanchez-Amat A."/>
        </authorList>
    </citation>
    <scope>NUCLEOTIDE SEQUENCE [LARGE SCALE GENOMIC DNA]</scope>
    <source>
        <strain evidence="5">CECT 7376 / NCIMB 14433 / IVIA-Po-181</strain>
    </source>
</reference>
<proteinExistence type="predicted"/>
<dbReference type="STRING" id="491952.Mar181_0138"/>
<evidence type="ECO:0000259" key="3">
    <source>
        <dbReference type="Pfam" id="PF02230"/>
    </source>
</evidence>
<sequence length="258" mass="28274">MSRTMIPLVSLATALLTALPAYADWSKQQVEVEGFNLPYQLFEPENVVGKIPLVIHLHGSGEAGVDNEKQMYSGQNIGPDYFASDDIQAIQAAYVLAPQTPGPMRWANTSLAPYDFSSTPSTPSMTTLLALIDNMVKENSHIDTGRIYMTGLSRGGQGVWNAAFQRPELFAAIVPIAGSASPKDAVTIKDIPTWAFHGSCDPVTKPKYTKDMVDAMIRAGGSTQWIRYTEIECGGHDSSWLTAFSNANLYQWMLKQHQ</sequence>
<organism evidence="4 5">
    <name type="scientific">Marinomonas posidonica (strain CECT 7376 / NCIMB 14433 / IVIA-Po-181)</name>
    <dbReference type="NCBI Taxonomy" id="491952"/>
    <lineage>
        <taxon>Bacteria</taxon>
        <taxon>Pseudomonadati</taxon>
        <taxon>Pseudomonadota</taxon>
        <taxon>Gammaproteobacteria</taxon>
        <taxon>Oceanospirillales</taxon>
        <taxon>Oceanospirillaceae</taxon>
        <taxon>Marinomonas</taxon>
    </lineage>
</organism>
<evidence type="ECO:0000256" key="1">
    <source>
        <dbReference type="ARBA" id="ARBA00022729"/>
    </source>
</evidence>
<accession>F6CWF2</accession>
<dbReference type="InterPro" id="IPR050955">
    <property type="entry name" value="Plant_Biomass_Hydrol_Est"/>
</dbReference>
<dbReference type="Pfam" id="PF02230">
    <property type="entry name" value="Abhydrolase_2"/>
    <property type="match status" value="1"/>
</dbReference>
<dbReference type="PANTHER" id="PTHR43037">
    <property type="entry name" value="UNNAMED PRODUCT-RELATED"/>
    <property type="match status" value="1"/>
</dbReference>
<protein>
    <submittedName>
        <fullName evidence="4">Phospholipase/carboxylesterase</fullName>
    </submittedName>
</protein>
<dbReference type="AlphaFoldDB" id="F6CWF2"/>
<dbReference type="Gene3D" id="3.40.50.1820">
    <property type="entry name" value="alpha/beta hydrolase"/>
    <property type="match status" value="1"/>
</dbReference>
<feature type="chain" id="PRO_5003338675" evidence="2">
    <location>
        <begin position="24"/>
        <end position="258"/>
    </location>
</feature>
<keyword evidence="5" id="KW-1185">Reference proteome</keyword>
<name>F6CWF2_MARPP</name>
<gene>
    <name evidence="4" type="ordered locus">Mar181_0138</name>
</gene>
<dbReference type="eggNOG" id="COG4099">
    <property type="taxonomic scope" value="Bacteria"/>
</dbReference>
<evidence type="ECO:0000313" key="5">
    <source>
        <dbReference type="Proteomes" id="UP000009230"/>
    </source>
</evidence>
<dbReference type="Proteomes" id="UP000009230">
    <property type="component" value="Chromosome"/>
</dbReference>
<evidence type="ECO:0000313" key="4">
    <source>
        <dbReference type="EMBL" id="AEF53207.1"/>
    </source>
</evidence>
<dbReference type="PANTHER" id="PTHR43037:SF1">
    <property type="entry name" value="BLL1128 PROTEIN"/>
    <property type="match status" value="1"/>
</dbReference>
<dbReference type="GO" id="GO:0016787">
    <property type="term" value="F:hydrolase activity"/>
    <property type="evidence" value="ECO:0007669"/>
    <property type="project" value="InterPro"/>
</dbReference>
<dbReference type="InterPro" id="IPR029058">
    <property type="entry name" value="AB_hydrolase_fold"/>
</dbReference>
<dbReference type="RefSeq" id="WP_013794684.1">
    <property type="nucleotide sequence ID" value="NC_015559.1"/>
</dbReference>
<dbReference type="KEGG" id="mpc:Mar181_0138"/>
<feature type="signal peptide" evidence="2">
    <location>
        <begin position="1"/>
        <end position="23"/>
    </location>
</feature>
<dbReference type="InterPro" id="IPR003140">
    <property type="entry name" value="PLipase/COase/thioEstase"/>
</dbReference>
<keyword evidence="1 2" id="KW-0732">Signal</keyword>
<dbReference type="EMBL" id="CP002771">
    <property type="protein sequence ID" value="AEF53207.1"/>
    <property type="molecule type" value="Genomic_DNA"/>
</dbReference>
<dbReference type="HOGENOM" id="CLU_064094_0_0_6"/>
<evidence type="ECO:0000256" key="2">
    <source>
        <dbReference type="SAM" id="SignalP"/>
    </source>
</evidence>
<feature type="domain" description="Phospholipase/carboxylesterase/thioesterase" evidence="3">
    <location>
        <begin position="52"/>
        <end position="217"/>
    </location>
</feature>
<dbReference type="SUPFAM" id="SSF53474">
    <property type="entry name" value="alpha/beta-Hydrolases"/>
    <property type="match status" value="1"/>
</dbReference>